<organism evidence="3 4">
    <name type="scientific">Lithohypha guttulata</name>
    <dbReference type="NCBI Taxonomy" id="1690604"/>
    <lineage>
        <taxon>Eukaryota</taxon>
        <taxon>Fungi</taxon>
        <taxon>Dikarya</taxon>
        <taxon>Ascomycota</taxon>
        <taxon>Pezizomycotina</taxon>
        <taxon>Eurotiomycetes</taxon>
        <taxon>Chaetothyriomycetidae</taxon>
        <taxon>Chaetothyriales</taxon>
        <taxon>Trichomeriaceae</taxon>
        <taxon>Lithohypha</taxon>
    </lineage>
</organism>
<proteinExistence type="predicted"/>
<feature type="region of interest" description="Disordered" evidence="1">
    <location>
        <begin position="658"/>
        <end position="711"/>
    </location>
</feature>
<reference evidence="3 4" key="1">
    <citation type="submission" date="2023-08" db="EMBL/GenBank/DDBJ databases">
        <title>Black Yeasts Isolated from many extreme environments.</title>
        <authorList>
            <person name="Coleine C."/>
            <person name="Stajich J.E."/>
            <person name="Selbmann L."/>
        </authorList>
    </citation>
    <scope>NUCLEOTIDE SEQUENCE [LARGE SCALE GENOMIC DNA]</scope>
    <source>
        <strain evidence="3 4">CCFEE 5885</strain>
    </source>
</reference>
<gene>
    <name evidence="3" type="ORF">LTR24_003016</name>
</gene>
<accession>A0ABR0KG49</accession>
<dbReference type="InterPro" id="IPR021840">
    <property type="entry name" value="DUF3433"/>
</dbReference>
<keyword evidence="2" id="KW-1133">Transmembrane helix</keyword>
<evidence type="ECO:0000313" key="4">
    <source>
        <dbReference type="Proteomes" id="UP001345013"/>
    </source>
</evidence>
<dbReference type="EMBL" id="JAVRRG010000027">
    <property type="protein sequence ID" value="KAK5095545.1"/>
    <property type="molecule type" value="Genomic_DNA"/>
</dbReference>
<keyword evidence="2" id="KW-0812">Transmembrane</keyword>
<feature type="transmembrane region" description="Helical" evidence="2">
    <location>
        <begin position="80"/>
        <end position="97"/>
    </location>
</feature>
<evidence type="ECO:0000256" key="2">
    <source>
        <dbReference type="SAM" id="Phobius"/>
    </source>
</evidence>
<evidence type="ECO:0000256" key="1">
    <source>
        <dbReference type="SAM" id="MobiDB-lite"/>
    </source>
</evidence>
<protein>
    <submittedName>
        <fullName evidence="3">Uncharacterized protein</fullName>
    </submittedName>
</protein>
<evidence type="ECO:0000313" key="3">
    <source>
        <dbReference type="EMBL" id="KAK5095545.1"/>
    </source>
</evidence>
<comment type="caution">
    <text evidence="3">The sequence shown here is derived from an EMBL/GenBank/DDBJ whole genome shotgun (WGS) entry which is preliminary data.</text>
</comment>
<dbReference type="Pfam" id="PF11915">
    <property type="entry name" value="DUF3433"/>
    <property type="match status" value="1"/>
</dbReference>
<name>A0ABR0KG49_9EURO</name>
<feature type="transmembrane region" description="Helical" evidence="2">
    <location>
        <begin position="152"/>
        <end position="175"/>
    </location>
</feature>
<feature type="transmembrane region" description="Helical" evidence="2">
    <location>
        <begin position="27"/>
        <end position="49"/>
    </location>
</feature>
<keyword evidence="2" id="KW-0472">Membrane</keyword>
<feature type="compositionally biased region" description="Low complexity" evidence="1">
    <location>
        <begin position="692"/>
        <end position="707"/>
    </location>
</feature>
<sequence length="742" mass="82106">MSNFHPIGRSAPSRARNTWRSLTLRSWVLGLLLGTEIGLLVGIVILQVLSKQNDGFVKIRTQTITEPALSYEGTVQRAKSLLWTSVPTLIFTFYRIFRDSVITSFTVETPYMELYKTIQGPTIKLGRSAYLDYRTYLAPVALFKAFKNGHRFLGTCMLISFPVSIILVPLAARLFSEGMVLDIMTMDVNMLSSYMPPENMAIVDYAAVMDAVSASWIYGASYPSSTDGTYSFPRVSPKEARENYTITVDTNSPQLTLDCALVDSPITSFEQATPDTGQIKFSGDDRGCNVSGTASFSSAWNTYLRAFETHSCDESVSGIRLFYFYATAQNAGREPDHSAIVSCIPTFWNVTGFLDVVSTVGFTRTRVEVPAFTATLHEVADLPAFSDQQFTYSIMGVGILNPSSGADTNTPNRVAELVARDIAAKKLVLSEATIIDSAKIIIPAIYTMMNVQYYFPDLPIPAEQEGVLRAPENRLHVVTYAAATMLVVLGMLIVETICLFIYIHKHCTILPEEPVGLIGAANLLHNSNIPQIIDTFHQHPAFDGRLHRELDRPESEKTTPRAWLSTLTCRSKQPKKTYTDDYLLEKDCYVVRSQTCPCLQIIVRDADDSKQARRTALRCCHNCTDEPSATSMGIPESNPVAVNTHAPITTTNTTVTAPYSQTLSQPPPTHNIPRKALSKNSSVPNAGNTIRSMSSQSQSMSQASGGSNDLYWRHQMPDPILDVGTIRRRKPTMLKRGRTPDI</sequence>
<dbReference type="PANTHER" id="PTHR37544">
    <property type="entry name" value="SPRAY-RELATED"/>
    <property type="match status" value="1"/>
</dbReference>
<dbReference type="Proteomes" id="UP001345013">
    <property type="component" value="Unassembled WGS sequence"/>
</dbReference>
<feature type="transmembrane region" description="Helical" evidence="2">
    <location>
        <begin position="477"/>
        <end position="503"/>
    </location>
</feature>
<keyword evidence="4" id="KW-1185">Reference proteome</keyword>
<feature type="compositionally biased region" description="Polar residues" evidence="1">
    <location>
        <begin position="678"/>
        <end position="691"/>
    </location>
</feature>
<dbReference type="PANTHER" id="PTHR37544:SF3">
    <property type="entry name" value="SPRAY"/>
    <property type="match status" value="1"/>
</dbReference>